<dbReference type="InParanoid" id="M4BZ52"/>
<evidence type="ECO:0000313" key="1">
    <source>
        <dbReference type="EnsemblProtists" id="HpaP811875"/>
    </source>
</evidence>
<accession>M4BZ52</accession>
<dbReference type="EMBL" id="CU694313">
    <property type="status" value="NOT_ANNOTATED_CDS"/>
    <property type="molecule type" value="Genomic_DNA"/>
</dbReference>
<dbReference type="AlphaFoldDB" id="M4BZ52"/>
<keyword evidence="2" id="KW-1185">Reference proteome</keyword>
<proteinExistence type="predicted"/>
<dbReference type="VEuPathDB" id="FungiDB:HpaG811875"/>
<protein>
    <submittedName>
        <fullName evidence="1">Uncharacterized protein</fullName>
    </submittedName>
</protein>
<dbReference type="EnsemblProtists" id="HpaT811875">
    <property type="protein sequence ID" value="HpaP811875"/>
    <property type="gene ID" value="HpaG811875"/>
</dbReference>
<reference evidence="1" key="2">
    <citation type="submission" date="2015-06" db="UniProtKB">
        <authorList>
            <consortium name="EnsemblProtists"/>
        </authorList>
    </citation>
    <scope>IDENTIFICATION</scope>
    <source>
        <strain evidence="1">Emoy2</strain>
    </source>
</reference>
<name>M4BZ52_HYAAE</name>
<dbReference type="HOGENOM" id="CLU_3072767_0_0_1"/>
<dbReference type="Proteomes" id="UP000011713">
    <property type="component" value="Unassembled WGS sequence"/>
</dbReference>
<reference evidence="2" key="1">
    <citation type="journal article" date="2010" name="Science">
        <title>Signatures of adaptation to obligate biotrophy in the Hyaloperonospora arabidopsidis genome.</title>
        <authorList>
            <person name="Baxter L."/>
            <person name="Tripathy S."/>
            <person name="Ishaque N."/>
            <person name="Boot N."/>
            <person name="Cabral A."/>
            <person name="Kemen E."/>
            <person name="Thines M."/>
            <person name="Ah-Fong A."/>
            <person name="Anderson R."/>
            <person name="Badejoko W."/>
            <person name="Bittner-Eddy P."/>
            <person name="Boore J.L."/>
            <person name="Chibucos M.C."/>
            <person name="Coates M."/>
            <person name="Dehal P."/>
            <person name="Delehaunty K."/>
            <person name="Dong S."/>
            <person name="Downton P."/>
            <person name="Dumas B."/>
            <person name="Fabro G."/>
            <person name="Fronick C."/>
            <person name="Fuerstenberg S.I."/>
            <person name="Fulton L."/>
            <person name="Gaulin E."/>
            <person name="Govers F."/>
            <person name="Hughes L."/>
            <person name="Humphray S."/>
            <person name="Jiang R.H."/>
            <person name="Judelson H."/>
            <person name="Kamoun S."/>
            <person name="Kyung K."/>
            <person name="Meijer H."/>
            <person name="Minx P."/>
            <person name="Morris P."/>
            <person name="Nelson J."/>
            <person name="Phuntumart V."/>
            <person name="Qutob D."/>
            <person name="Rehmany A."/>
            <person name="Rougon-Cardoso A."/>
            <person name="Ryden P."/>
            <person name="Torto-Alalibo T."/>
            <person name="Studholme D."/>
            <person name="Wang Y."/>
            <person name="Win J."/>
            <person name="Wood J."/>
            <person name="Clifton S.W."/>
            <person name="Rogers J."/>
            <person name="Van den Ackerveken G."/>
            <person name="Jones J.D."/>
            <person name="McDowell J.M."/>
            <person name="Beynon J."/>
            <person name="Tyler B.M."/>
        </authorList>
    </citation>
    <scope>NUCLEOTIDE SEQUENCE [LARGE SCALE GENOMIC DNA]</scope>
    <source>
        <strain evidence="2">Emoy2</strain>
    </source>
</reference>
<evidence type="ECO:0000313" key="2">
    <source>
        <dbReference type="Proteomes" id="UP000011713"/>
    </source>
</evidence>
<organism evidence="1 2">
    <name type="scientific">Hyaloperonospora arabidopsidis (strain Emoy2)</name>
    <name type="common">Downy mildew agent</name>
    <name type="synonym">Peronospora arabidopsidis</name>
    <dbReference type="NCBI Taxonomy" id="559515"/>
    <lineage>
        <taxon>Eukaryota</taxon>
        <taxon>Sar</taxon>
        <taxon>Stramenopiles</taxon>
        <taxon>Oomycota</taxon>
        <taxon>Peronosporomycetes</taxon>
        <taxon>Peronosporales</taxon>
        <taxon>Peronosporaceae</taxon>
        <taxon>Hyaloperonospora</taxon>
    </lineage>
</organism>
<sequence>MEWEAGPACMGPGDTGRLFLVKCHGYVHDLAGCNCLRATVAPAWGRVHSELRA</sequence>